<reference evidence="2" key="1">
    <citation type="journal article" date="2019" name="Int. J. Syst. Evol. Microbiol.">
        <title>The Global Catalogue of Microorganisms (GCM) 10K type strain sequencing project: providing services to taxonomists for standard genome sequencing and annotation.</title>
        <authorList>
            <consortium name="The Broad Institute Genomics Platform"/>
            <consortium name="The Broad Institute Genome Sequencing Center for Infectious Disease"/>
            <person name="Wu L."/>
            <person name="Ma J."/>
        </authorList>
    </citation>
    <scope>NUCLEOTIDE SEQUENCE [LARGE SCALE GENOMIC DNA]</scope>
    <source>
        <strain evidence="2">JCM 3296</strain>
    </source>
</reference>
<accession>A0ABQ2VA95</accession>
<protein>
    <submittedName>
        <fullName evidence="1">Uncharacterized protein</fullName>
    </submittedName>
</protein>
<evidence type="ECO:0000313" key="1">
    <source>
        <dbReference type="EMBL" id="GGU75909.1"/>
    </source>
</evidence>
<proteinExistence type="predicted"/>
<organism evidence="1 2">
    <name type="scientific">Lentzea flava</name>
    <dbReference type="NCBI Taxonomy" id="103732"/>
    <lineage>
        <taxon>Bacteria</taxon>
        <taxon>Bacillati</taxon>
        <taxon>Actinomycetota</taxon>
        <taxon>Actinomycetes</taxon>
        <taxon>Pseudonocardiales</taxon>
        <taxon>Pseudonocardiaceae</taxon>
        <taxon>Lentzea</taxon>
    </lineage>
</organism>
<dbReference type="EMBL" id="BMRE01000059">
    <property type="protein sequence ID" value="GGU75909.1"/>
    <property type="molecule type" value="Genomic_DNA"/>
</dbReference>
<comment type="caution">
    <text evidence="1">The sequence shown here is derived from an EMBL/GenBank/DDBJ whole genome shotgun (WGS) entry which is preliminary data.</text>
</comment>
<keyword evidence="2" id="KW-1185">Reference proteome</keyword>
<sequence length="60" mass="6702">MNEGGTVRTRDSTHQTGAVLILSEMAWSQYVIVLRARHVVQRYAPSGFNTGAGDYERYQG</sequence>
<dbReference type="Proteomes" id="UP000649573">
    <property type="component" value="Unassembled WGS sequence"/>
</dbReference>
<gene>
    <name evidence="1" type="ORF">GCM10010178_79020</name>
</gene>
<evidence type="ECO:0000313" key="2">
    <source>
        <dbReference type="Proteomes" id="UP000649573"/>
    </source>
</evidence>
<name>A0ABQ2VA95_9PSEU</name>